<evidence type="ECO:0000313" key="1">
    <source>
        <dbReference type="EMBL" id="KAK4290506.1"/>
    </source>
</evidence>
<organism evidence="1 2">
    <name type="scientific">Petrolisthes manimaculis</name>
    <dbReference type="NCBI Taxonomy" id="1843537"/>
    <lineage>
        <taxon>Eukaryota</taxon>
        <taxon>Metazoa</taxon>
        <taxon>Ecdysozoa</taxon>
        <taxon>Arthropoda</taxon>
        <taxon>Crustacea</taxon>
        <taxon>Multicrustacea</taxon>
        <taxon>Malacostraca</taxon>
        <taxon>Eumalacostraca</taxon>
        <taxon>Eucarida</taxon>
        <taxon>Decapoda</taxon>
        <taxon>Pleocyemata</taxon>
        <taxon>Anomura</taxon>
        <taxon>Galatheoidea</taxon>
        <taxon>Porcellanidae</taxon>
        <taxon>Petrolisthes</taxon>
    </lineage>
</organism>
<reference evidence="1" key="1">
    <citation type="submission" date="2023-11" db="EMBL/GenBank/DDBJ databases">
        <title>Genome assemblies of two species of porcelain crab, Petrolisthes cinctipes and Petrolisthes manimaculis (Anomura: Porcellanidae).</title>
        <authorList>
            <person name="Angst P."/>
        </authorList>
    </citation>
    <scope>NUCLEOTIDE SEQUENCE</scope>
    <source>
        <strain evidence="1">PB745_02</strain>
        <tissue evidence="1">Gill</tissue>
    </source>
</reference>
<accession>A0AAE1NKQ5</accession>
<proteinExistence type="predicted"/>
<protein>
    <submittedName>
        <fullName evidence="1">Uncharacterized protein</fullName>
    </submittedName>
</protein>
<comment type="caution">
    <text evidence="1">The sequence shown here is derived from an EMBL/GenBank/DDBJ whole genome shotgun (WGS) entry which is preliminary data.</text>
</comment>
<gene>
    <name evidence="1" type="ORF">Pmani_036594</name>
</gene>
<keyword evidence="2" id="KW-1185">Reference proteome</keyword>
<sequence length="134" mass="14249">MLASLDSARQELTHALATGAAMPLGRNYLRRLADCKGLLPGRHSTCRASTRTFVEAGIAARTAAKATPELAQRGVVKAGPLSPALCDQQAAQKLHPSSTDQTINICASQDPLASKTTDTVLPTHTYPSFQHRTE</sequence>
<dbReference type="EMBL" id="JAWZYT010005456">
    <property type="protein sequence ID" value="KAK4290506.1"/>
    <property type="molecule type" value="Genomic_DNA"/>
</dbReference>
<dbReference type="Proteomes" id="UP001292094">
    <property type="component" value="Unassembled WGS sequence"/>
</dbReference>
<dbReference type="AlphaFoldDB" id="A0AAE1NKQ5"/>
<name>A0AAE1NKQ5_9EUCA</name>
<evidence type="ECO:0000313" key="2">
    <source>
        <dbReference type="Proteomes" id="UP001292094"/>
    </source>
</evidence>